<evidence type="ECO:0000256" key="9">
    <source>
        <dbReference type="ARBA" id="ARBA00022989"/>
    </source>
</evidence>
<dbReference type="GO" id="GO:0005886">
    <property type="term" value="C:plasma membrane"/>
    <property type="evidence" value="ECO:0007669"/>
    <property type="project" value="UniProtKB-SubCell"/>
</dbReference>
<sequence length="139" mass="15148">MPWIKFLHIATLVCWCGVLIYLPALLLSSARTREVSSFDVPASDVLRFLFTHVATPFALLAIMSGTLLFIVAQLTGGWLVLKLVAVSGMVVCHALCGWLIVRLERGRRRGLMPASAGIATLVSLLMLTVVLLVLSKPFD</sequence>
<dbReference type="PANTHER" id="PTHR40255">
    <property type="entry name" value="UPF0093 MEMBRANE PROTEIN SLR1790"/>
    <property type="match status" value="1"/>
</dbReference>
<evidence type="ECO:0000256" key="15">
    <source>
        <dbReference type="SAM" id="Phobius"/>
    </source>
</evidence>
<dbReference type="GO" id="GO:0046872">
    <property type="term" value="F:metal ion binding"/>
    <property type="evidence" value="ECO:0007669"/>
    <property type="project" value="UniProtKB-UniRule"/>
</dbReference>
<name>A0A2N7U872_9GAMM</name>
<keyword evidence="5 14" id="KW-1003">Cell membrane</keyword>
<comment type="function">
    <text evidence="14">Catalyzes the oxidation of protoporphyrinogen IX to protoporphyrin IX.</text>
</comment>
<comment type="similarity">
    <text evidence="3 14">Belongs to the HemJ family.</text>
</comment>
<dbReference type="EC" id="1.3.99.-" evidence="14"/>
<dbReference type="InterPro" id="IPR005265">
    <property type="entry name" value="HemJ-like"/>
</dbReference>
<dbReference type="OrthoDB" id="5770094at2"/>
<protein>
    <recommendedName>
        <fullName evidence="4 14">Protoporphyrinogen IX oxidase</fullName>
        <ecNumber evidence="14">1.3.99.-</ecNumber>
    </recommendedName>
</protein>
<dbReference type="AlphaFoldDB" id="A0A2N7U872"/>
<evidence type="ECO:0000256" key="12">
    <source>
        <dbReference type="ARBA" id="ARBA00023136"/>
    </source>
</evidence>
<reference evidence="16 17" key="1">
    <citation type="submission" date="2018-01" db="EMBL/GenBank/DDBJ databases">
        <title>Halomonas endophytica sp. nov., isolated from storage liquid in the stems of Populus euphratica.</title>
        <authorList>
            <person name="Chen C."/>
        </authorList>
    </citation>
    <scope>NUCLEOTIDE SEQUENCE [LARGE SCALE GENOMIC DNA]</scope>
    <source>
        <strain evidence="16 17">MC28</strain>
    </source>
</reference>
<comment type="caution">
    <text evidence="16">The sequence shown here is derived from an EMBL/GenBank/DDBJ whole genome shotgun (WGS) entry which is preliminary data.</text>
</comment>
<evidence type="ECO:0000256" key="2">
    <source>
        <dbReference type="ARBA" id="ARBA00005073"/>
    </source>
</evidence>
<keyword evidence="12 14" id="KW-0472">Membrane</keyword>
<feature type="transmembrane region" description="Helical" evidence="15">
    <location>
        <begin position="6"/>
        <end position="27"/>
    </location>
</feature>
<evidence type="ECO:0000256" key="8">
    <source>
        <dbReference type="ARBA" id="ARBA00022723"/>
    </source>
</evidence>
<gene>
    <name evidence="16" type="ORF">C1H69_06300</name>
</gene>
<keyword evidence="9 15" id="KW-1133">Transmembrane helix</keyword>
<dbReference type="Pfam" id="PF03653">
    <property type="entry name" value="UPF0093"/>
    <property type="match status" value="1"/>
</dbReference>
<evidence type="ECO:0000256" key="3">
    <source>
        <dbReference type="ARBA" id="ARBA00006501"/>
    </source>
</evidence>
<dbReference type="RefSeq" id="WP_102652538.1">
    <property type="nucleotide sequence ID" value="NZ_PNRF01000012.1"/>
</dbReference>
<comment type="cofactor">
    <cofactor evidence="14">
        <name>heme b</name>
        <dbReference type="ChEBI" id="CHEBI:60344"/>
    </cofactor>
    <text evidence="14">Binds 1 heme b (iron(II)-protoporphyrin IX) group per subunit.</text>
</comment>
<evidence type="ECO:0000256" key="7">
    <source>
        <dbReference type="ARBA" id="ARBA00022692"/>
    </source>
</evidence>
<dbReference type="UniPathway" id="UPA00251">
    <property type="reaction ID" value="UER00324"/>
</dbReference>
<keyword evidence="10" id="KW-0560">Oxidoreductase</keyword>
<accession>A0A2N7U872</accession>
<dbReference type="PIRSF" id="PIRSF004638">
    <property type="entry name" value="UCP004638"/>
    <property type="match status" value="1"/>
</dbReference>
<evidence type="ECO:0000256" key="11">
    <source>
        <dbReference type="ARBA" id="ARBA00023004"/>
    </source>
</evidence>
<evidence type="ECO:0000256" key="13">
    <source>
        <dbReference type="ARBA" id="ARBA00048390"/>
    </source>
</evidence>
<keyword evidence="6 14" id="KW-0349">Heme</keyword>
<evidence type="ECO:0000313" key="16">
    <source>
        <dbReference type="EMBL" id="PMR76634.1"/>
    </source>
</evidence>
<proteinExistence type="inferred from homology"/>
<evidence type="ECO:0000256" key="4">
    <source>
        <dbReference type="ARBA" id="ARBA00017504"/>
    </source>
</evidence>
<dbReference type="Proteomes" id="UP000235803">
    <property type="component" value="Unassembled WGS sequence"/>
</dbReference>
<dbReference type="GO" id="GO:0070818">
    <property type="term" value="F:protoporphyrinogen oxidase activity"/>
    <property type="evidence" value="ECO:0007669"/>
    <property type="project" value="UniProtKB-UniRule"/>
</dbReference>
<comment type="pathway">
    <text evidence="2 14">Porphyrin-containing compound metabolism; protoporphyrin-IX biosynthesis; protoporphyrin-IX from protoporphyrinogen-IX: step 1/1.</text>
</comment>
<evidence type="ECO:0000256" key="10">
    <source>
        <dbReference type="ARBA" id="ARBA00023002"/>
    </source>
</evidence>
<keyword evidence="7 15" id="KW-0812">Transmembrane</keyword>
<evidence type="ECO:0000256" key="6">
    <source>
        <dbReference type="ARBA" id="ARBA00022617"/>
    </source>
</evidence>
<keyword evidence="11 14" id="KW-0408">Iron</keyword>
<dbReference type="EMBL" id="PNRF01000012">
    <property type="protein sequence ID" value="PMR76634.1"/>
    <property type="molecule type" value="Genomic_DNA"/>
</dbReference>
<evidence type="ECO:0000313" key="17">
    <source>
        <dbReference type="Proteomes" id="UP000235803"/>
    </source>
</evidence>
<comment type="catalytic activity">
    <reaction evidence="13 14">
        <text>protoporphyrinogen IX + 3 A = protoporphyrin IX + 3 AH2</text>
        <dbReference type="Rhea" id="RHEA:62000"/>
        <dbReference type="ChEBI" id="CHEBI:13193"/>
        <dbReference type="ChEBI" id="CHEBI:17499"/>
        <dbReference type="ChEBI" id="CHEBI:57306"/>
        <dbReference type="ChEBI" id="CHEBI:57307"/>
    </reaction>
</comment>
<keyword evidence="17" id="KW-1185">Reference proteome</keyword>
<dbReference type="PANTHER" id="PTHR40255:SF1">
    <property type="entry name" value="PROTOPORPHYRINOGEN IX OXIDASE"/>
    <property type="match status" value="1"/>
</dbReference>
<evidence type="ECO:0000256" key="1">
    <source>
        <dbReference type="ARBA" id="ARBA00004651"/>
    </source>
</evidence>
<keyword evidence="8 14" id="KW-0479">Metal-binding</keyword>
<feature type="transmembrane region" description="Helical" evidence="15">
    <location>
        <begin position="48"/>
        <end position="72"/>
    </location>
</feature>
<evidence type="ECO:0000256" key="14">
    <source>
        <dbReference type="PIRNR" id="PIRNR004638"/>
    </source>
</evidence>
<feature type="transmembrane region" description="Helical" evidence="15">
    <location>
        <begin position="78"/>
        <end position="101"/>
    </location>
</feature>
<dbReference type="GO" id="GO:0006782">
    <property type="term" value="P:protoporphyrinogen IX biosynthetic process"/>
    <property type="evidence" value="ECO:0007669"/>
    <property type="project" value="UniProtKB-UniRule"/>
</dbReference>
<comment type="subcellular location">
    <subcellularLocation>
        <location evidence="1">Cell membrane</location>
        <topology evidence="1">Multi-pass membrane protein</topology>
    </subcellularLocation>
</comment>
<evidence type="ECO:0000256" key="5">
    <source>
        <dbReference type="ARBA" id="ARBA00022475"/>
    </source>
</evidence>
<organism evidence="16 17">
    <name type="scientific">Billgrantia endophytica</name>
    <dbReference type="NCBI Taxonomy" id="2033802"/>
    <lineage>
        <taxon>Bacteria</taxon>
        <taxon>Pseudomonadati</taxon>
        <taxon>Pseudomonadota</taxon>
        <taxon>Gammaproteobacteria</taxon>
        <taxon>Oceanospirillales</taxon>
        <taxon>Halomonadaceae</taxon>
        <taxon>Billgrantia</taxon>
    </lineage>
</organism>
<feature type="transmembrane region" description="Helical" evidence="15">
    <location>
        <begin position="113"/>
        <end position="134"/>
    </location>
</feature>